<dbReference type="AlphaFoldDB" id="A0A8R1TM20"/>
<evidence type="ECO:0000313" key="1">
    <source>
        <dbReference type="EnsemblMetazoa" id="OVOC12419.1"/>
    </source>
</evidence>
<reference evidence="1" key="2">
    <citation type="submission" date="2022-06" db="UniProtKB">
        <authorList>
            <consortium name="EnsemblMetazoa"/>
        </authorList>
    </citation>
    <scope>IDENTIFICATION</scope>
</reference>
<dbReference type="Proteomes" id="UP000024404">
    <property type="component" value="Unassembled WGS sequence"/>
</dbReference>
<keyword evidence="2" id="KW-1185">Reference proteome</keyword>
<accession>A0A8R1TM20</accession>
<name>A0A8R1TM20_ONCVO</name>
<evidence type="ECO:0000313" key="2">
    <source>
        <dbReference type="Proteomes" id="UP000024404"/>
    </source>
</evidence>
<dbReference type="EnsemblMetazoa" id="OVOC12419.1">
    <property type="protein sequence ID" value="OVOC12419.1"/>
    <property type="gene ID" value="WBGene00249228"/>
</dbReference>
<reference evidence="2" key="1">
    <citation type="submission" date="2013-10" db="EMBL/GenBank/DDBJ databases">
        <title>Genome sequencing of Onchocerca volvulus.</title>
        <authorList>
            <person name="Cotton J."/>
            <person name="Tsai J."/>
            <person name="Stanley E."/>
            <person name="Tracey A."/>
            <person name="Holroyd N."/>
            <person name="Lustigman S."/>
            <person name="Berriman M."/>
        </authorList>
    </citation>
    <scope>NUCLEOTIDE SEQUENCE</scope>
</reference>
<organism evidence="1 2">
    <name type="scientific">Onchocerca volvulus</name>
    <dbReference type="NCBI Taxonomy" id="6282"/>
    <lineage>
        <taxon>Eukaryota</taxon>
        <taxon>Metazoa</taxon>
        <taxon>Ecdysozoa</taxon>
        <taxon>Nematoda</taxon>
        <taxon>Chromadorea</taxon>
        <taxon>Rhabditida</taxon>
        <taxon>Spirurina</taxon>
        <taxon>Spiruromorpha</taxon>
        <taxon>Filarioidea</taxon>
        <taxon>Onchocercidae</taxon>
        <taxon>Onchocerca</taxon>
    </lineage>
</organism>
<proteinExistence type="predicted"/>
<sequence>MVGQKHFDVARCLHINDFNFPTELYFDLWGMVDDYKNGRLEKTEISMKKVATDAELLSDE</sequence>
<dbReference type="EMBL" id="CMVM020000456">
    <property type="status" value="NOT_ANNOTATED_CDS"/>
    <property type="molecule type" value="Genomic_DNA"/>
</dbReference>
<protein>
    <submittedName>
        <fullName evidence="1">Uncharacterized protein</fullName>
    </submittedName>
</protein>